<feature type="domain" description="Flagellar basal-body/hook protein C-terminal" evidence="8">
    <location>
        <begin position="465"/>
        <end position="510"/>
    </location>
</feature>
<dbReference type="InterPro" id="IPR001444">
    <property type="entry name" value="Flag_bb_rod_N"/>
</dbReference>
<dbReference type="Pfam" id="PF06429">
    <property type="entry name" value="Flg_bbr_C"/>
    <property type="match status" value="1"/>
</dbReference>
<evidence type="ECO:0000259" key="10">
    <source>
        <dbReference type="Pfam" id="PF22692"/>
    </source>
</evidence>
<dbReference type="InterPro" id="IPR037925">
    <property type="entry name" value="FlgE/F/G-like"/>
</dbReference>
<dbReference type="AlphaFoldDB" id="A0A1S2NIT0"/>
<sequence>MSFQQGLSGLNGAAKSLDVIGNNIANASTVGFKGSTTQFADVYANALNGAGGTQAGIGVKVAAIAQQFNQGNIETSGNPLDIAINGAGFFRIEQAGVVQYSRNGQFSLDKNGYVVNAQGAKLTGYGLGTNGQLAAGAPVPIQIDTSDQPPKVTSNIFAEIQLDSRSQPPANKPFNPDDPTTYNKQSPLSTYDTLGNPHTLSLYYVKTEAGTWDVYTSMDGSETNALNVAGVTLTDAETVAARAAWDNAATADKAGAIGDYAETAAQTVLDKALEAYQAAGLEMSQDDRDAIAAAANTAAAVPGSTPEQVDAAILKALKVPSAKLGTLNFDTNGALNMATSGTGPGFNGKFSASLPVVPSTGAELQIPVTFDFAKSTQYGNATSEKRLDQDGYKPGALQRFTTGADGVILGQYSNGQTKALGQVILANFTNPNGLEPLGNNAWAESAQSGTPLIGTAGTGGMGVLQSGSVEASSVDLTAELVNMITAQRVYQANAQTIKTQDSVLQTLVNLR</sequence>
<feature type="domain" description="Flagellar hook protein FlgE D2" evidence="9">
    <location>
        <begin position="162"/>
        <end position="392"/>
    </location>
</feature>
<evidence type="ECO:0000256" key="3">
    <source>
        <dbReference type="ARBA" id="ARBA00019015"/>
    </source>
</evidence>
<feature type="domain" description="Flagellar basal body rod protein N-terminal" evidence="7">
    <location>
        <begin position="6"/>
        <end position="33"/>
    </location>
</feature>
<evidence type="ECO:0000256" key="4">
    <source>
        <dbReference type="ARBA" id="ARBA00023143"/>
    </source>
</evidence>
<name>A0A1S2NIT0_9BURK</name>
<dbReference type="InterPro" id="IPR053967">
    <property type="entry name" value="LlgE_F_G-like_D1"/>
</dbReference>
<evidence type="ECO:0000256" key="1">
    <source>
        <dbReference type="ARBA" id="ARBA00004117"/>
    </source>
</evidence>
<dbReference type="PANTHER" id="PTHR30435:SF1">
    <property type="entry name" value="FLAGELLAR HOOK PROTEIN FLGE"/>
    <property type="match status" value="1"/>
</dbReference>
<feature type="domain" description="Flagellar hook protein FlgE/F/G-like D1" evidence="10">
    <location>
        <begin position="83"/>
        <end position="145"/>
    </location>
</feature>
<evidence type="ECO:0000259" key="7">
    <source>
        <dbReference type="Pfam" id="PF00460"/>
    </source>
</evidence>
<gene>
    <name evidence="11" type="ORF">LO55_2475</name>
</gene>
<dbReference type="RefSeq" id="WP_071361652.1">
    <property type="nucleotide sequence ID" value="NZ_JRYB01000001.1"/>
</dbReference>
<dbReference type="EMBL" id="JRYB01000001">
    <property type="protein sequence ID" value="OIJ44322.1"/>
    <property type="molecule type" value="Genomic_DNA"/>
</dbReference>
<dbReference type="InterPro" id="IPR020013">
    <property type="entry name" value="Flagellar_FlgE/F/G"/>
</dbReference>
<dbReference type="Proteomes" id="UP000180246">
    <property type="component" value="Unassembled WGS sequence"/>
</dbReference>
<dbReference type="Gene3D" id="2.60.98.20">
    <property type="entry name" value="Flagellar hook protein FlgE"/>
    <property type="match status" value="1"/>
</dbReference>
<evidence type="ECO:0000256" key="6">
    <source>
        <dbReference type="SAM" id="MobiDB-lite"/>
    </source>
</evidence>
<protein>
    <recommendedName>
        <fullName evidence="3 5">Flagellar hook protein FlgE</fullName>
    </recommendedName>
</protein>
<dbReference type="GO" id="GO:0071978">
    <property type="term" value="P:bacterial-type flagellum-dependent swarming motility"/>
    <property type="evidence" value="ECO:0007669"/>
    <property type="project" value="TreeGrafter"/>
</dbReference>
<comment type="similarity">
    <text evidence="2 5">Belongs to the flagella basal body rod proteins family.</text>
</comment>
<dbReference type="Pfam" id="PF22692">
    <property type="entry name" value="LlgE_F_G_D1"/>
    <property type="match status" value="1"/>
</dbReference>
<comment type="subcellular location">
    <subcellularLocation>
        <location evidence="1 5">Bacterial flagellum basal body</location>
    </subcellularLocation>
</comment>
<dbReference type="PANTHER" id="PTHR30435">
    <property type="entry name" value="FLAGELLAR PROTEIN"/>
    <property type="match status" value="1"/>
</dbReference>
<dbReference type="GO" id="GO:0005829">
    <property type="term" value="C:cytosol"/>
    <property type="evidence" value="ECO:0007669"/>
    <property type="project" value="TreeGrafter"/>
</dbReference>
<keyword evidence="11" id="KW-0969">Cilium</keyword>
<dbReference type="GO" id="GO:0009425">
    <property type="term" value="C:bacterial-type flagellum basal body"/>
    <property type="evidence" value="ECO:0007669"/>
    <property type="project" value="UniProtKB-SubCell"/>
</dbReference>
<evidence type="ECO:0000313" key="11">
    <source>
        <dbReference type="EMBL" id="OIJ44322.1"/>
    </source>
</evidence>
<comment type="caution">
    <text evidence="11">The sequence shown here is derived from an EMBL/GenBank/DDBJ whole genome shotgun (WGS) entry which is preliminary data.</text>
</comment>
<organism evidence="11 12">
    <name type="scientific">Massilia timonae</name>
    <dbReference type="NCBI Taxonomy" id="47229"/>
    <lineage>
        <taxon>Bacteria</taxon>
        <taxon>Pseudomonadati</taxon>
        <taxon>Pseudomonadota</taxon>
        <taxon>Betaproteobacteria</taxon>
        <taxon>Burkholderiales</taxon>
        <taxon>Oxalobacteraceae</taxon>
        <taxon>Telluria group</taxon>
        <taxon>Massilia</taxon>
    </lineage>
</organism>
<evidence type="ECO:0000259" key="9">
    <source>
        <dbReference type="Pfam" id="PF07559"/>
    </source>
</evidence>
<dbReference type="PROSITE" id="PS00588">
    <property type="entry name" value="FLAGELLA_BB_ROD"/>
    <property type="match status" value="1"/>
</dbReference>
<keyword evidence="11" id="KW-0282">Flagellum</keyword>
<dbReference type="Pfam" id="PF07559">
    <property type="entry name" value="FlgE_D2"/>
    <property type="match status" value="1"/>
</dbReference>
<evidence type="ECO:0000256" key="2">
    <source>
        <dbReference type="ARBA" id="ARBA00009677"/>
    </source>
</evidence>
<feature type="compositionally biased region" description="Polar residues" evidence="6">
    <location>
        <begin position="178"/>
        <end position="191"/>
    </location>
</feature>
<accession>A0A1S2NIT0</accession>
<dbReference type="Pfam" id="PF00460">
    <property type="entry name" value="Flg_bb_rod"/>
    <property type="match status" value="1"/>
</dbReference>
<keyword evidence="4 5" id="KW-0975">Bacterial flagellum</keyword>
<dbReference type="InterPro" id="IPR037058">
    <property type="entry name" value="Falgellar_hook_FlgE_sf"/>
</dbReference>
<feature type="region of interest" description="Disordered" evidence="6">
    <location>
        <begin position="162"/>
        <end position="191"/>
    </location>
</feature>
<dbReference type="GO" id="GO:0009424">
    <property type="term" value="C:bacterial-type flagellum hook"/>
    <property type="evidence" value="ECO:0007669"/>
    <property type="project" value="TreeGrafter"/>
</dbReference>
<comment type="function">
    <text evidence="5">A flexible structure which links the flagellar filament to the drive apparatus in the basal body.</text>
</comment>
<evidence type="ECO:0000259" key="8">
    <source>
        <dbReference type="Pfam" id="PF06429"/>
    </source>
</evidence>
<dbReference type="InterPro" id="IPR010930">
    <property type="entry name" value="Flg_bb/hook_C_dom"/>
</dbReference>
<proteinExistence type="inferred from homology"/>
<evidence type="ECO:0000313" key="12">
    <source>
        <dbReference type="Proteomes" id="UP000180246"/>
    </source>
</evidence>
<reference evidence="11 12" key="1">
    <citation type="submission" date="2014-10" db="EMBL/GenBank/DDBJ databases">
        <authorList>
            <person name="Seo M.-J."/>
            <person name="Seok Y.J."/>
            <person name="Cha I.-T."/>
        </authorList>
    </citation>
    <scope>NUCLEOTIDE SEQUENCE [LARGE SCALE GENOMIC DNA]</scope>
    <source>
        <strain evidence="11 12">NEU</strain>
    </source>
</reference>
<dbReference type="InterPro" id="IPR011491">
    <property type="entry name" value="FlgE_D2"/>
</dbReference>
<dbReference type="NCBIfam" id="TIGR03506">
    <property type="entry name" value="FlgEFG_subfam"/>
    <property type="match status" value="2"/>
</dbReference>
<dbReference type="SUPFAM" id="SSF117143">
    <property type="entry name" value="Flagellar hook protein flgE"/>
    <property type="match status" value="1"/>
</dbReference>
<dbReference type="InterPro" id="IPR019776">
    <property type="entry name" value="Flagellar_basal_body_rod_CS"/>
</dbReference>
<keyword evidence="11" id="KW-0966">Cell projection</keyword>
<evidence type="ECO:0000256" key="5">
    <source>
        <dbReference type="RuleBase" id="RU362116"/>
    </source>
</evidence>